<dbReference type="OrthoDB" id="3396951at2"/>
<dbReference type="AlphaFoldDB" id="A0A285FEZ7"/>
<organism evidence="1 2">
    <name type="scientific">Paractinoplanes atraurantiacus</name>
    <dbReference type="NCBI Taxonomy" id="1036182"/>
    <lineage>
        <taxon>Bacteria</taxon>
        <taxon>Bacillati</taxon>
        <taxon>Actinomycetota</taxon>
        <taxon>Actinomycetes</taxon>
        <taxon>Micromonosporales</taxon>
        <taxon>Micromonosporaceae</taxon>
        <taxon>Paractinoplanes</taxon>
    </lineage>
</organism>
<protein>
    <submittedName>
        <fullName evidence="1">Uncharacterized protein</fullName>
    </submittedName>
</protein>
<keyword evidence="2" id="KW-1185">Reference proteome</keyword>
<dbReference type="RefSeq" id="WP_097318133.1">
    <property type="nucleotide sequence ID" value="NZ_OBDY01000001.1"/>
</dbReference>
<evidence type="ECO:0000313" key="2">
    <source>
        <dbReference type="Proteomes" id="UP000219612"/>
    </source>
</evidence>
<accession>A0A285FEZ7</accession>
<dbReference type="EMBL" id="OBDY01000001">
    <property type="protein sequence ID" value="SNY09862.1"/>
    <property type="molecule type" value="Genomic_DNA"/>
</dbReference>
<proteinExistence type="predicted"/>
<gene>
    <name evidence="1" type="ORF">SAMN05421748_101905</name>
</gene>
<evidence type="ECO:0000313" key="1">
    <source>
        <dbReference type="EMBL" id="SNY09862.1"/>
    </source>
</evidence>
<sequence length="69" mass="7718">MPTTRPRPLLAVRLTGPANIVAAHKRHLIEHFAAVYGENHICRTSTRHADHVGEINAYLTVRPTEVSPR</sequence>
<name>A0A285FEZ7_9ACTN</name>
<reference evidence="2" key="1">
    <citation type="submission" date="2017-09" db="EMBL/GenBank/DDBJ databases">
        <authorList>
            <person name="Varghese N."/>
            <person name="Submissions S."/>
        </authorList>
    </citation>
    <scope>NUCLEOTIDE SEQUENCE [LARGE SCALE GENOMIC DNA]</scope>
    <source>
        <strain evidence="2">CGMCC 4.6857</strain>
    </source>
</reference>
<dbReference type="Proteomes" id="UP000219612">
    <property type="component" value="Unassembled WGS sequence"/>
</dbReference>